<sequence>MDKRVDNIGSLLLPFLGQREVQKGPVPALPAENQIALG</sequence>
<dbReference type="AlphaFoldDB" id="A0A6C0M160"/>
<protein>
    <submittedName>
        <fullName evidence="1">Uncharacterized protein</fullName>
    </submittedName>
</protein>
<accession>A0A6C0M160</accession>
<organism evidence="1">
    <name type="scientific">viral metagenome</name>
    <dbReference type="NCBI Taxonomy" id="1070528"/>
    <lineage>
        <taxon>unclassified sequences</taxon>
        <taxon>metagenomes</taxon>
        <taxon>organismal metagenomes</taxon>
    </lineage>
</organism>
<reference evidence="1" key="1">
    <citation type="journal article" date="2020" name="Nature">
        <title>Giant virus diversity and host interactions through global metagenomics.</title>
        <authorList>
            <person name="Schulz F."/>
            <person name="Roux S."/>
            <person name="Paez-Espino D."/>
            <person name="Jungbluth S."/>
            <person name="Walsh D.A."/>
            <person name="Denef V.J."/>
            <person name="McMahon K.D."/>
            <person name="Konstantinidis K.T."/>
            <person name="Eloe-Fadrosh E.A."/>
            <person name="Kyrpides N.C."/>
            <person name="Woyke T."/>
        </authorList>
    </citation>
    <scope>NUCLEOTIDE SEQUENCE</scope>
    <source>
        <strain evidence="1">GVMAG-S-1035124-57</strain>
    </source>
</reference>
<evidence type="ECO:0000313" key="1">
    <source>
        <dbReference type="EMBL" id="QHU36370.1"/>
    </source>
</evidence>
<proteinExistence type="predicted"/>
<name>A0A6C0M160_9ZZZZ</name>
<dbReference type="EMBL" id="MN740635">
    <property type="protein sequence ID" value="QHU36370.1"/>
    <property type="molecule type" value="Genomic_DNA"/>
</dbReference>